<dbReference type="PANTHER" id="PTHR43780:SF2">
    <property type="entry name" value="1-AMINOCYCLOPROPANE-1-CARBOXYLATE DEAMINASE-RELATED"/>
    <property type="match status" value="1"/>
</dbReference>
<organism evidence="4 5">
    <name type="scientific">Arsukibacterium indicum</name>
    <dbReference type="NCBI Taxonomy" id="2848612"/>
    <lineage>
        <taxon>Bacteria</taxon>
        <taxon>Pseudomonadati</taxon>
        <taxon>Pseudomonadota</taxon>
        <taxon>Gammaproteobacteria</taxon>
        <taxon>Chromatiales</taxon>
        <taxon>Chromatiaceae</taxon>
        <taxon>Arsukibacterium</taxon>
    </lineage>
</organism>
<name>A0ABS6MNS0_9GAMM</name>
<evidence type="ECO:0000256" key="1">
    <source>
        <dbReference type="ARBA" id="ARBA00001933"/>
    </source>
</evidence>
<keyword evidence="2" id="KW-0663">Pyridoxal phosphate</keyword>
<gene>
    <name evidence="4" type="ORF">KQY15_15235</name>
</gene>
<sequence>MKLQYHIKMIQQQQYQGFVTFGGAFSNHLAASAAAAEQFGIAATAYVRADSLDQQNPTLQYCMARGMKLIATDRPTYRQRQQPDYLQLLAKRHPDCLIIPEGGSSSAGVRGVASLDLSATPAGPANVVACATASGGTLAGLITAGAQHHKPETIPLTLGLAVVNDSSLSERVSSLLAGSAEKSANWRIVATAPDVRYARCPAEHVDFCCQFALKHNIALEPVYTGRALYKLYQMIAAGDFTAGSRLSFFHTGGLQGLAGLYYRQLINQQQYQLLSAAAVG</sequence>
<proteinExistence type="predicted"/>
<protein>
    <submittedName>
        <fullName evidence="4">Pyridoxal-phosphate dependent enzyme</fullName>
    </submittedName>
</protein>
<accession>A0ABS6MNS0</accession>
<reference evidence="4 5" key="1">
    <citation type="submission" date="2021-06" db="EMBL/GenBank/DDBJ databases">
        <title>Rheinheimera indica sp. nov., isolated from deep-sea sediment.</title>
        <authorList>
            <person name="Wang Z."/>
            <person name="Zhang X.-Y."/>
        </authorList>
    </citation>
    <scope>NUCLEOTIDE SEQUENCE [LARGE SCALE GENOMIC DNA]</scope>
    <source>
        <strain evidence="4 5">SM2107</strain>
    </source>
</reference>
<dbReference type="Proteomes" id="UP000704611">
    <property type="component" value="Unassembled WGS sequence"/>
</dbReference>
<evidence type="ECO:0000313" key="5">
    <source>
        <dbReference type="Proteomes" id="UP000704611"/>
    </source>
</evidence>
<comment type="cofactor">
    <cofactor evidence="1">
        <name>pyridoxal 5'-phosphate</name>
        <dbReference type="ChEBI" id="CHEBI:597326"/>
    </cofactor>
</comment>
<dbReference type="InterPro" id="IPR001926">
    <property type="entry name" value="TrpB-like_PALP"/>
</dbReference>
<dbReference type="InterPro" id="IPR027278">
    <property type="entry name" value="ACCD_DCysDesulf"/>
</dbReference>
<evidence type="ECO:0000259" key="3">
    <source>
        <dbReference type="Pfam" id="PF00291"/>
    </source>
</evidence>
<evidence type="ECO:0000256" key="2">
    <source>
        <dbReference type="ARBA" id="ARBA00022898"/>
    </source>
</evidence>
<dbReference type="PANTHER" id="PTHR43780">
    <property type="entry name" value="1-AMINOCYCLOPROPANE-1-CARBOXYLATE DEAMINASE-RELATED"/>
    <property type="match status" value="1"/>
</dbReference>
<feature type="domain" description="Tryptophan synthase beta chain-like PALP" evidence="3">
    <location>
        <begin position="3"/>
        <end position="252"/>
    </location>
</feature>
<evidence type="ECO:0000313" key="4">
    <source>
        <dbReference type="EMBL" id="MBV2130448.1"/>
    </source>
</evidence>
<dbReference type="EMBL" id="JAHRID010000008">
    <property type="protein sequence ID" value="MBV2130448.1"/>
    <property type="molecule type" value="Genomic_DNA"/>
</dbReference>
<comment type="caution">
    <text evidence="4">The sequence shown here is derived from an EMBL/GenBank/DDBJ whole genome shotgun (WGS) entry which is preliminary data.</text>
</comment>
<dbReference type="Pfam" id="PF00291">
    <property type="entry name" value="PALP"/>
    <property type="match status" value="1"/>
</dbReference>
<keyword evidence="5" id="KW-1185">Reference proteome</keyword>
<dbReference type="PIRSF" id="PIRSF006278">
    <property type="entry name" value="ACCD_DCysDesulf"/>
    <property type="match status" value="1"/>
</dbReference>